<organism evidence="2 3">
    <name type="scientific">Rubroshorea leprosula</name>
    <dbReference type="NCBI Taxonomy" id="152421"/>
    <lineage>
        <taxon>Eukaryota</taxon>
        <taxon>Viridiplantae</taxon>
        <taxon>Streptophyta</taxon>
        <taxon>Embryophyta</taxon>
        <taxon>Tracheophyta</taxon>
        <taxon>Spermatophyta</taxon>
        <taxon>Magnoliopsida</taxon>
        <taxon>eudicotyledons</taxon>
        <taxon>Gunneridae</taxon>
        <taxon>Pentapetalae</taxon>
        <taxon>rosids</taxon>
        <taxon>malvids</taxon>
        <taxon>Malvales</taxon>
        <taxon>Dipterocarpaceae</taxon>
        <taxon>Rubroshorea</taxon>
    </lineage>
</organism>
<evidence type="ECO:0000256" key="1">
    <source>
        <dbReference type="SAM" id="MobiDB-lite"/>
    </source>
</evidence>
<name>A0AAV5LH92_9ROSI</name>
<evidence type="ECO:0000313" key="3">
    <source>
        <dbReference type="Proteomes" id="UP001054252"/>
    </source>
</evidence>
<feature type="region of interest" description="Disordered" evidence="1">
    <location>
        <begin position="27"/>
        <end position="52"/>
    </location>
</feature>
<dbReference type="AlphaFoldDB" id="A0AAV5LH92"/>
<sequence length="225" mass="24977">MANWVASTESQADKLANKMNDLKEELEKAQDERDNGIQVAKDEADYAKNHDKRAEVDKDKALFELNSLKKRVAKANQNLTQAVASLEKVKKSYQYFVCIARGQGAKWLVGFEMFQDAVVVASANTMMEIYNEIHGKWELNEEGVLVWPLYVVEEGEDIEGLPNFDAWVIEPLEAEAEPLSTPPSSQLVTAPTLCLPACFAQAQTFPARASVAPTDVSIPLDLTDD</sequence>
<protein>
    <submittedName>
        <fullName evidence="2">Uncharacterized protein</fullName>
    </submittedName>
</protein>
<gene>
    <name evidence="2" type="ORF">SLEP1_g44767</name>
</gene>
<reference evidence="2 3" key="1">
    <citation type="journal article" date="2021" name="Commun. Biol.">
        <title>The genome of Shorea leprosula (Dipterocarpaceae) highlights the ecological relevance of drought in aseasonal tropical rainforests.</title>
        <authorList>
            <person name="Ng K.K.S."/>
            <person name="Kobayashi M.J."/>
            <person name="Fawcett J.A."/>
            <person name="Hatakeyama M."/>
            <person name="Paape T."/>
            <person name="Ng C.H."/>
            <person name="Ang C.C."/>
            <person name="Tnah L.H."/>
            <person name="Lee C.T."/>
            <person name="Nishiyama T."/>
            <person name="Sese J."/>
            <person name="O'Brien M.J."/>
            <person name="Copetti D."/>
            <person name="Mohd Noor M.I."/>
            <person name="Ong R.C."/>
            <person name="Putra M."/>
            <person name="Sireger I.Z."/>
            <person name="Indrioko S."/>
            <person name="Kosugi Y."/>
            <person name="Izuno A."/>
            <person name="Isagi Y."/>
            <person name="Lee S.L."/>
            <person name="Shimizu K.K."/>
        </authorList>
    </citation>
    <scope>NUCLEOTIDE SEQUENCE [LARGE SCALE GENOMIC DNA]</scope>
    <source>
        <strain evidence="2">214</strain>
    </source>
</reference>
<accession>A0AAV5LH92</accession>
<dbReference type="EMBL" id="BPVZ01000118">
    <property type="protein sequence ID" value="GKV36661.1"/>
    <property type="molecule type" value="Genomic_DNA"/>
</dbReference>
<keyword evidence="3" id="KW-1185">Reference proteome</keyword>
<dbReference type="Proteomes" id="UP001054252">
    <property type="component" value="Unassembled WGS sequence"/>
</dbReference>
<evidence type="ECO:0000313" key="2">
    <source>
        <dbReference type="EMBL" id="GKV36661.1"/>
    </source>
</evidence>
<proteinExistence type="predicted"/>
<comment type="caution">
    <text evidence="2">The sequence shown here is derived from an EMBL/GenBank/DDBJ whole genome shotgun (WGS) entry which is preliminary data.</text>
</comment>